<evidence type="ECO:0000313" key="2">
    <source>
        <dbReference type="EMBL" id="STX45205.1"/>
    </source>
</evidence>
<dbReference type="EMBL" id="UGOB01000001">
    <property type="protein sequence ID" value="STX45205.1"/>
    <property type="molecule type" value="Genomic_DNA"/>
</dbReference>
<protein>
    <submittedName>
        <fullName evidence="2">Uncharacterized protein</fullName>
    </submittedName>
</protein>
<dbReference type="STRING" id="45066.Lgra_3164"/>
<proteinExistence type="predicted"/>
<dbReference type="RefSeq" id="WP_058500134.1">
    <property type="nucleotide sequence ID" value="NZ_CAAAHW010000005.1"/>
</dbReference>
<dbReference type="SUPFAM" id="SSF55961">
    <property type="entry name" value="Bet v1-like"/>
    <property type="match status" value="1"/>
</dbReference>
<evidence type="ECO:0000313" key="1">
    <source>
        <dbReference type="EMBL" id="KTD06387.1"/>
    </source>
</evidence>
<reference evidence="1 3" key="1">
    <citation type="submission" date="2015-11" db="EMBL/GenBank/DDBJ databases">
        <title>Genomic analysis of 38 Legionella species identifies large and diverse effector repertoires.</title>
        <authorList>
            <person name="Burstein D."/>
            <person name="Amaro F."/>
            <person name="Zusman T."/>
            <person name="Lifshitz Z."/>
            <person name="Cohen O."/>
            <person name="Gilbert J.A."/>
            <person name="Pupko T."/>
            <person name="Shuman H.A."/>
            <person name="Segal G."/>
        </authorList>
    </citation>
    <scope>NUCLEOTIDE SEQUENCE [LARGE SCALE GENOMIC DNA]</scope>
    <source>
        <strain evidence="1 3">Lyon 8420412</strain>
    </source>
</reference>
<gene>
    <name evidence="1" type="ORF">Lgra_3164</name>
    <name evidence="2" type="ORF">NCTC12388_01934</name>
</gene>
<organism evidence="2 4">
    <name type="scientific">Legionella gratiana</name>
    <dbReference type="NCBI Taxonomy" id="45066"/>
    <lineage>
        <taxon>Bacteria</taxon>
        <taxon>Pseudomonadati</taxon>
        <taxon>Pseudomonadota</taxon>
        <taxon>Gammaproteobacteria</taxon>
        <taxon>Legionellales</taxon>
        <taxon>Legionellaceae</taxon>
        <taxon>Legionella</taxon>
    </lineage>
</organism>
<keyword evidence="3" id="KW-1185">Reference proteome</keyword>
<evidence type="ECO:0000313" key="4">
    <source>
        <dbReference type="Proteomes" id="UP000254476"/>
    </source>
</evidence>
<dbReference type="OrthoDB" id="4527744at2"/>
<dbReference type="Proteomes" id="UP000054691">
    <property type="component" value="Unassembled WGS sequence"/>
</dbReference>
<accession>A0A378JC67</accession>
<sequence length="222" mass="26046">MSDNKTNDLLSCGIDVKTIPGLITNENHDLDAITRLMSDMTLDVYPHEDIFGQFCQLGAYIECPPEMAFEYCSNVLSLNEWTFSMRNFEYIGGGVWRSEERLGKQTFVYTKVCAYPDSGVVDYLCAWDQALELWMRYYFRFIDAKPTLNKPGTVVLWTNCKHPYYDRKTAHLPDYIKKGQEQTNRSWVGDFWHQFDAIHKIEMNNLKRILEFRFKASHQGFL</sequence>
<evidence type="ECO:0000313" key="3">
    <source>
        <dbReference type="Proteomes" id="UP000054691"/>
    </source>
</evidence>
<dbReference type="Gene3D" id="3.30.530.20">
    <property type="match status" value="1"/>
</dbReference>
<dbReference type="EMBL" id="LNYE01000029">
    <property type="protein sequence ID" value="KTD06387.1"/>
    <property type="molecule type" value="Genomic_DNA"/>
</dbReference>
<dbReference type="InterPro" id="IPR023393">
    <property type="entry name" value="START-like_dom_sf"/>
</dbReference>
<dbReference type="Proteomes" id="UP000254476">
    <property type="component" value="Unassembled WGS sequence"/>
</dbReference>
<dbReference type="AlphaFoldDB" id="A0A378JC67"/>
<reference evidence="2 4" key="2">
    <citation type="submission" date="2018-06" db="EMBL/GenBank/DDBJ databases">
        <authorList>
            <consortium name="Pathogen Informatics"/>
            <person name="Doyle S."/>
        </authorList>
    </citation>
    <scope>NUCLEOTIDE SEQUENCE [LARGE SCALE GENOMIC DNA]</scope>
    <source>
        <strain evidence="2 4">NCTC12388</strain>
    </source>
</reference>
<name>A0A378JC67_9GAMM</name>